<dbReference type="EMBL" id="JACHWS010000001">
    <property type="protein sequence ID" value="MBB3036443.1"/>
    <property type="molecule type" value="Genomic_DNA"/>
</dbReference>
<dbReference type="Pfam" id="PF00668">
    <property type="entry name" value="Condensation"/>
    <property type="match status" value="1"/>
</dbReference>
<dbReference type="RefSeq" id="WP_064440323.1">
    <property type="nucleotide sequence ID" value="NZ_BDDI01000007.1"/>
</dbReference>
<dbReference type="PANTHER" id="PTHR45527">
    <property type="entry name" value="NONRIBOSOMAL PEPTIDE SYNTHETASE"/>
    <property type="match status" value="1"/>
</dbReference>
<proteinExistence type="predicted"/>
<gene>
    <name evidence="2" type="ORF">FHU29_000877</name>
</gene>
<dbReference type="Gene3D" id="3.30.559.30">
    <property type="entry name" value="Nonribosomal peptide synthetase, condensation domain"/>
    <property type="match status" value="1"/>
</dbReference>
<dbReference type="AlphaFoldDB" id="A0A839RK34"/>
<dbReference type="SUPFAM" id="SSF52777">
    <property type="entry name" value="CoA-dependent acyltransferases"/>
    <property type="match status" value="2"/>
</dbReference>
<dbReference type="GO" id="GO:0047527">
    <property type="term" value="F:2,3-dihydroxybenzoate-serine ligase activity"/>
    <property type="evidence" value="ECO:0007669"/>
    <property type="project" value="TreeGrafter"/>
</dbReference>
<dbReference type="GO" id="GO:0005829">
    <property type="term" value="C:cytosol"/>
    <property type="evidence" value="ECO:0007669"/>
    <property type="project" value="TreeGrafter"/>
</dbReference>
<organism evidence="2 3">
    <name type="scientific">Hoyosella altamirensis</name>
    <dbReference type="NCBI Taxonomy" id="616997"/>
    <lineage>
        <taxon>Bacteria</taxon>
        <taxon>Bacillati</taxon>
        <taxon>Actinomycetota</taxon>
        <taxon>Actinomycetes</taxon>
        <taxon>Mycobacteriales</taxon>
        <taxon>Hoyosellaceae</taxon>
        <taxon>Hoyosella</taxon>
    </lineage>
</organism>
<evidence type="ECO:0000259" key="1">
    <source>
        <dbReference type="Pfam" id="PF00668"/>
    </source>
</evidence>
<dbReference type="Gene3D" id="3.30.559.10">
    <property type="entry name" value="Chloramphenicol acetyltransferase-like domain"/>
    <property type="match status" value="1"/>
</dbReference>
<protein>
    <recommendedName>
        <fullName evidence="1">Condensation domain-containing protein</fullName>
    </recommendedName>
</protein>
<dbReference type="GO" id="GO:0009239">
    <property type="term" value="P:enterobactin biosynthetic process"/>
    <property type="evidence" value="ECO:0007669"/>
    <property type="project" value="TreeGrafter"/>
</dbReference>
<evidence type="ECO:0000313" key="2">
    <source>
        <dbReference type="EMBL" id="MBB3036443.1"/>
    </source>
</evidence>
<dbReference type="GO" id="GO:0009366">
    <property type="term" value="C:enterobactin synthetase complex"/>
    <property type="evidence" value="ECO:0007669"/>
    <property type="project" value="TreeGrafter"/>
</dbReference>
<dbReference type="GO" id="GO:0031177">
    <property type="term" value="F:phosphopantetheine binding"/>
    <property type="evidence" value="ECO:0007669"/>
    <property type="project" value="TreeGrafter"/>
</dbReference>
<evidence type="ECO:0000313" key="3">
    <source>
        <dbReference type="Proteomes" id="UP000567922"/>
    </source>
</evidence>
<dbReference type="Proteomes" id="UP000567922">
    <property type="component" value="Unassembled WGS sequence"/>
</dbReference>
<comment type="caution">
    <text evidence="2">The sequence shown here is derived from an EMBL/GenBank/DDBJ whole genome shotgun (WGS) entry which is preliminary data.</text>
</comment>
<dbReference type="InterPro" id="IPR023213">
    <property type="entry name" value="CAT-like_dom_sf"/>
</dbReference>
<dbReference type="GO" id="GO:0008610">
    <property type="term" value="P:lipid biosynthetic process"/>
    <property type="evidence" value="ECO:0007669"/>
    <property type="project" value="UniProtKB-ARBA"/>
</dbReference>
<feature type="domain" description="Condensation" evidence="1">
    <location>
        <begin position="4"/>
        <end position="417"/>
    </location>
</feature>
<dbReference type="InterPro" id="IPR001242">
    <property type="entry name" value="Condensation_dom"/>
</dbReference>
<dbReference type="PANTHER" id="PTHR45527:SF1">
    <property type="entry name" value="FATTY ACID SYNTHASE"/>
    <property type="match status" value="1"/>
</dbReference>
<keyword evidence="3" id="KW-1185">Reference proteome</keyword>
<accession>A0A839RK34</accession>
<reference evidence="2 3" key="1">
    <citation type="submission" date="2020-08" db="EMBL/GenBank/DDBJ databases">
        <title>Sequencing the genomes of 1000 actinobacteria strains.</title>
        <authorList>
            <person name="Klenk H.-P."/>
        </authorList>
    </citation>
    <scope>NUCLEOTIDE SEQUENCE [LARGE SCALE GENOMIC DNA]</scope>
    <source>
        <strain evidence="2 3">DSM 45258</strain>
    </source>
</reference>
<sequence length="437" mass="48098">MRTPLTSAQVAIWFSQRLHPEVPDNLVHYVDVRGKIDEVRLAHAIRGAARETGISTVGFIESDGWPYQVARPASEVEVQIVDLRKLPDPYVAAQRWMNADRTRPVDIVRDDLVTAAILRIGDDRVLWYSRVHHLVADPFVVAALLRRAAEIYSADKRDEAPIPSAWSAAHSAVDAEYDYCGSAAYSRDSEYWTEQLHDAAEPISLAGRSAEPSLDTVRIQGTVPAAVNARIAYRSEQLGTTIAIVVAAAFTAYQLRATTSDDPLVSLQVAARPTMLLRRSPGVLSNVIPLRSRITASTPVRSAIRAVAEATIGALSHQRYRRDDIIRELGLVSDSAGDFGPVLNFALNESTVDIGGTRFDVHELAGGLVNDLKVTLRSDANDNLVIEFEANPRLYSHTEVESHHVRFLAFLEQFITAADFTHIGALRGFGPNLQLVR</sequence>
<dbReference type="GO" id="GO:0043041">
    <property type="term" value="P:amino acid activation for nonribosomal peptide biosynthetic process"/>
    <property type="evidence" value="ECO:0007669"/>
    <property type="project" value="TreeGrafter"/>
</dbReference>
<name>A0A839RK34_9ACTN</name>